<feature type="transmembrane region" description="Helical" evidence="7">
    <location>
        <begin position="290"/>
        <end position="307"/>
    </location>
</feature>
<dbReference type="InterPro" id="IPR036259">
    <property type="entry name" value="MFS_trans_sf"/>
</dbReference>
<dbReference type="PANTHER" id="PTHR43266:SF9">
    <property type="entry name" value="PERMEASE, MAJOR FACILITATOR SUPERFAMILY-RELATED"/>
    <property type="match status" value="1"/>
</dbReference>
<dbReference type="RefSeq" id="WP_204695126.1">
    <property type="nucleotide sequence ID" value="NZ_JAFBEC010000001.1"/>
</dbReference>
<reference evidence="9 10" key="1">
    <citation type="submission" date="2021-01" db="EMBL/GenBank/DDBJ databases">
        <title>Genomic Encyclopedia of Type Strains, Phase IV (KMG-IV): sequencing the most valuable type-strain genomes for metagenomic binning, comparative biology and taxonomic classification.</title>
        <authorList>
            <person name="Goeker M."/>
        </authorList>
    </citation>
    <scope>NUCLEOTIDE SEQUENCE [LARGE SCALE GENOMIC DNA]</scope>
    <source>
        <strain evidence="9 10">DSM 25540</strain>
    </source>
</reference>
<gene>
    <name evidence="9" type="ORF">JOD17_000056</name>
</gene>
<evidence type="ECO:0000256" key="6">
    <source>
        <dbReference type="ARBA" id="ARBA00023136"/>
    </source>
</evidence>
<keyword evidence="5 7" id="KW-1133">Transmembrane helix</keyword>
<organism evidence="9 10">
    <name type="scientific">Geomicrobium sediminis</name>
    <dbReference type="NCBI Taxonomy" id="1347788"/>
    <lineage>
        <taxon>Bacteria</taxon>
        <taxon>Bacillati</taxon>
        <taxon>Bacillota</taxon>
        <taxon>Bacilli</taxon>
        <taxon>Bacillales</taxon>
        <taxon>Geomicrobium</taxon>
    </lineage>
</organism>
<dbReference type="InterPro" id="IPR022324">
    <property type="entry name" value="Bacilysin_exporter_BacE_put"/>
</dbReference>
<feature type="transmembrane region" description="Helical" evidence="7">
    <location>
        <begin position="223"/>
        <end position="250"/>
    </location>
</feature>
<evidence type="ECO:0000256" key="5">
    <source>
        <dbReference type="ARBA" id="ARBA00022989"/>
    </source>
</evidence>
<keyword evidence="6 7" id="KW-0472">Membrane</keyword>
<evidence type="ECO:0000256" key="1">
    <source>
        <dbReference type="ARBA" id="ARBA00004651"/>
    </source>
</evidence>
<name>A0ABS2P6D0_9BACL</name>
<feature type="transmembrane region" description="Helical" evidence="7">
    <location>
        <begin position="12"/>
        <end position="32"/>
    </location>
</feature>
<feature type="transmembrane region" description="Helical" evidence="7">
    <location>
        <begin position="52"/>
        <end position="72"/>
    </location>
</feature>
<evidence type="ECO:0000256" key="4">
    <source>
        <dbReference type="ARBA" id="ARBA00022692"/>
    </source>
</evidence>
<dbReference type="PROSITE" id="PS50850">
    <property type="entry name" value="MFS"/>
    <property type="match status" value="1"/>
</dbReference>
<feature type="domain" description="Major facilitator superfamily (MFS) profile" evidence="8">
    <location>
        <begin position="14"/>
        <end position="402"/>
    </location>
</feature>
<feature type="transmembrane region" description="Helical" evidence="7">
    <location>
        <begin position="145"/>
        <end position="166"/>
    </location>
</feature>
<dbReference type="Proteomes" id="UP000741863">
    <property type="component" value="Unassembled WGS sequence"/>
</dbReference>
<dbReference type="EMBL" id="JAFBEC010000001">
    <property type="protein sequence ID" value="MBM7630965.1"/>
    <property type="molecule type" value="Genomic_DNA"/>
</dbReference>
<proteinExistence type="predicted"/>
<dbReference type="PANTHER" id="PTHR43266">
    <property type="entry name" value="MACROLIDE-EFFLUX PROTEIN"/>
    <property type="match status" value="1"/>
</dbReference>
<evidence type="ECO:0000256" key="7">
    <source>
        <dbReference type="SAM" id="Phobius"/>
    </source>
</evidence>
<dbReference type="Pfam" id="PF07690">
    <property type="entry name" value="MFS_1"/>
    <property type="match status" value="1"/>
</dbReference>
<evidence type="ECO:0000256" key="2">
    <source>
        <dbReference type="ARBA" id="ARBA00022448"/>
    </source>
</evidence>
<keyword evidence="10" id="KW-1185">Reference proteome</keyword>
<dbReference type="PRINTS" id="PR01988">
    <property type="entry name" value="EXPORTERBACE"/>
</dbReference>
<dbReference type="CDD" id="cd06173">
    <property type="entry name" value="MFS_MefA_like"/>
    <property type="match status" value="1"/>
</dbReference>
<comment type="caution">
    <text evidence="9">The sequence shown here is derived from an EMBL/GenBank/DDBJ whole genome shotgun (WGS) entry which is preliminary data.</text>
</comment>
<feature type="transmembrane region" description="Helical" evidence="7">
    <location>
        <begin position="172"/>
        <end position="194"/>
    </location>
</feature>
<feature type="transmembrane region" description="Helical" evidence="7">
    <location>
        <begin position="105"/>
        <end position="124"/>
    </location>
</feature>
<dbReference type="InterPro" id="IPR011701">
    <property type="entry name" value="MFS"/>
</dbReference>
<keyword evidence="4 7" id="KW-0812">Transmembrane</keyword>
<keyword evidence="2" id="KW-0813">Transport</keyword>
<feature type="transmembrane region" description="Helical" evidence="7">
    <location>
        <begin position="313"/>
        <end position="335"/>
    </location>
</feature>
<comment type="subcellular location">
    <subcellularLocation>
        <location evidence="1">Cell membrane</location>
        <topology evidence="1">Multi-pass membrane protein</topology>
    </subcellularLocation>
</comment>
<keyword evidence="3" id="KW-1003">Cell membrane</keyword>
<feature type="transmembrane region" description="Helical" evidence="7">
    <location>
        <begin position="262"/>
        <end position="283"/>
    </location>
</feature>
<dbReference type="SUPFAM" id="SSF103473">
    <property type="entry name" value="MFS general substrate transporter"/>
    <property type="match status" value="1"/>
</dbReference>
<feature type="transmembrane region" description="Helical" evidence="7">
    <location>
        <begin position="376"/>
        <end position="394"/>
    </location>
</feature>
<evidence type="ECO:0000256" key="3">
    <source>
        <dbReference type="ARBA" id="ARBA00022475"/>
    </source>
</evidence>
<sequence>MEQNDTKSLFKYRTFVLLLFAGFFTIASYSMFITTTTWYVVTDLGSASNLGVILIAATLPRLIMMVFGGVLADTFKKTTVMFSANLAQVIILAIIYYFVAFNDMTFLLLLVLTAFFGTIDAFFGPVKTSMIPKIVTKDQMQKANALFQGFDQVSFIMGPLLAGVFMEFGNVSTSYFVATALVLLSTVLVFPPFIKEAPIEVKLHHTPILDLKEGLLYVLKSKYLITGIIILISYNFLVMGAIIVSIPLVVDLYGGTPIHLSYLEVSLGIGMVIGSTIVGFVQLKNRGKTSIYGLLGAAAVLVVFSQLTDLFWLTLVVFFIGLAMPIVTIPFFTSAQETTDPKLIGRVMSLIYLAMNGFDPIAFGVIPLLIEEGIAIQHVLLSFALLAVLIGLIVRFKGKSYQRI</sequence>
<dbReference type="InterPro" id="IPR020846">
    <property type="entry name" value="MFS_dom"/>
</dbReference>
<feature type="transmembrane region" description="Helical" evidence="7">
    <location>
        <begin position="79"/>
        <end position="99"/>
    </location>
</feature>
<evidence type="ECO:0000313" key="9">
    <source>
        <dbReference type="EMBL" id="MBM7630965.1"/>
    </source>
</evidence>
<protein>
    <submittedName>
        <fullName evidence="9">MFS family arabinose efflux permease</fullName>
    </submittedName>
</protein>
<dbReference type="Gene3D" id="1.20.1250.20">
    <property type="entry name" value="MFS general substrate transporter like domains"/>
    <property type="match status" value="1"/>
</dbReference>
<evidence type="ECO:0000313" key="10">
    <source>
        <dbReference type="Proteomes" id="UP000741863"/>
    </source>
</evidence>
<feature type="transmembrane region" description="Helical" evidence="7">
    <location>
        <begin position="347"/>
        <end position="370"/>
    </location>
</feature>
<accession>A0ABS2P6D0</accession>
<evidence type="ECO:0000259" key="8">
    <source>
        <dbReference type="PROSITE" id="PS50850"/>
    </source>
</evidence>